<dbReference type="AlphaFoldDB" id="A0A815TZ31"/>
<dbReference type="Proteomes" id="UP000663852">
    <property type="component" value="Unassembled WGS sequence"/>
</dbReference>
<proteinExistence type="predicted"/>
<accession>A0A815TZ31</accession>
<protein>
    <submittedName>
        <fullName evidence="1">Uncharacterized protein</fullName>
    </submittedName>
</protein>
<evidence type="ECO:0000313" key="1">
    <source>
        <dbReference type="EMBL" id="CAF1511432.1"/>
    </source>
</evidence>
<evidence type="ECO:0000313" key="2">
    <source>
        <dbReference type="Proteomes" id="UP000663852"/>
    </source>
</evidence>
<dbReference type="EMBL" id="CAJNOJ010000696">
    <property type="protein sequence ID" value="CAF1511432.1"/>
    <property type="molecule type" value="Genomic_DNA"/>
</dbReference>
<organism evidence="1 2">
    <name type="scientific">Adineta ricciae</name>
    <name type="common">Rotifer</name>
    <dbReference type="NCBI Taxonomy" id="249248"/>
    <lineage>
        <taxon>Eukaryota</taxon>
        <taxon>Metazoa</taxon>
        <taxon>Spiralia</taxon>
        <taxon>Gnathifera</taxon>
        <taxon>Rotifera</taxon>
        <taxon>Eurotatoria</taxon>
        <taxon>Bdelloidea</taxon>
        <taxon>Adinetida</taxon>
        <taxon>Adinetidae</taxon>
        <taxon>Adineta</taxon>
    </lineage>
</organism>
<name>A0A815TZ31_ADIRI</name>
<comment type="caution">
    <text evidence="1">The sequence shown here is derived from an EMBL/GenBank/DDBJ whole genome shotgun (WGS) entry which is preliminary data.</text>
</comment>
<gene>
    <name evidence="1" type="ORF">EDS130_LOCUS43272</name>
</gene>
<sequence length="137" mass="16088">MNYILSFTQHKRKSSKKDQLLANLSNNSQLFSKNDLLTSTNFPSIHICNRDVRDLPLSQGNSIDFDHLRSCSILTISDLIGRYLIHKTKEDFRRFLIEKVQCSELFVDELVQLIDSWMFYNLQVGKDSRTQILKQYL</sequence>
<dbReference type="OrthoDB" id="10046023at2759"/>
<reference evidence="1" key="1">
    <citation type="submission" date="2021-02" db="EMBL/GenBank/DDBJ databases">
        <authorList>
            <person name="Nowell W R."/>
        </authorList>
    </citation>
    <scope>NUCLEOTIDE SEQUENCE</scope>
</reference>